<sequence>MRAVIVQIVCSLLVISVSAQAGEPGDGKIHGRGRYYSQMNTFFVEQGILEVVKPNASTVPRLILSFNAGVYSAECAGMEAADGPWISLKLMVYNRPPIWLMNMEELRVEGPVGTYVHVTDITANLYAKGITADNLNSNVAFIDFLMGGDNCQHKNGFKRVPVPQLLEPAEDKNFFPPSTISRSAVGNEKLGRCTNGHDCPACTSIDGSVTAPNACCININQCVCDQGSVSVPFPRQSCN</sequence>
<reference evidence="2" key="1">
    <citation type="submission" date="2016-01" db="EMBL/GenBank/DDBJ databases">
        <authorList>
            <person name="Peeters C."/>
        </authorList>
    </citation>
    <scope>NUCLEOTIDE SEQUENCE [LARGE SCALE GENOMIC DNA]</scope>
    <source>
        <strain evidence="2">LMG 22940</strain>
    </source>
</reference>
<dbReference type="EMBL" id="FCON02000228">
    <property type="protein sequence ID" value="SAL86436.1"/>
    <property type="molecule type" value="Genomic_DNA"/>
</dbReference>
<dbReference type="RefSeq" id="WP_125483215.1">
    <property type="nucleotide sequence ID" value="NZ_FCON02000228.1"/>
</dbReference>
<feature type="chain" id="PRO_5011113475" description="Lipoprotein" evidence="1">
    <location>
        <begin position="22"/>
        <end position="239"/>
    </location>
</feature>
<name>A0A158KZ59_9BURK</name>
<dbReference type="AlphaFoldDB" id="A0A158KZ59"/>
<keyword evidence="3" id="KW-1185">Reference proteome</keyword>
<evidence type="ECO:0008006" key="4">
    <source>
        <dbReference type="Google" id="ProtNLM"/>
    </source>
</evidence>
<organism evidence="2 3">
    <name type="scientific">Caballeronia choica</name>
    <dbReference type="NCBI Taxonomy" id="326476"/>
    <lineage>
        <taxon>Bacteria</taxon>
        <taxon>Pseudomonadati</taxon>
        <taxon>Pseudomonadota</taxon>
        <taxon>Betaproteobacteria</taxon>
        <taxon>Burkholderiales</taxon>
        <taxon>Burkholderiaceae</taxon>
        <taxon>Caballeronia</taxon>
    </lineage>
</organism>
<dbReference type="Proteomes" id="UP000054770">
    <property type="component" value="Unassembled WGS sequence"/>
</dbReference>
<feature type="signal peptide" evidence="1">
    <location>
        <begin position="1"/>
        <end position="21"/>
    </location>
</feature>
<accession>A0A158KZ59</accession>
<gene>
    <name evidence="2" type="ORF">AWB68_08028</name>
</gene>
<evidence type="ECO:0000313" key="2">
    <source>
        <dbReference type="EMBL" id="SAL86436.1"/>
    </source>
</evidence>
<comment type="caution">
    <text evidence="2">The sequence shown here is derived from an EMBL/GenBank/DDBJ whole genome shotgun (WGS) entry which is preliminary data.</text>
</comment>
<proteinExistence type="predicted"/>
<keyword evidence="1" id="KW-0732">Signal</keyword>
<evidence type="ECO:0000256" key="1">
    <source>
        <dbReference type="SAM" id="SignalP"/>
    </source>
</evidence>
<evidence type="ECO:0000313" key="3">
    <source>
        <dbReference type="Proteomes" id="UP000054770"/>
    </source>
</evidence>
<protein>
    <recommendedName>
        <fullName evidence="4">Lipoprotein</fullName>
    </recommendedName>
</protein>